<organism evidence="2 3">
    <name type="scientific">Galdieria partita</name>
    <dbReference type="NCBI Taxonomy" id="83374"/>
    <lineage>
        <taxon>Eukaryota</taxon>
        <taxon>Rhodophyta</taxon>
        <taxon>Bangiophyceae</taxon>
        <taxon>Galdieriales</taxon>
        <taxon>Galdieriaceae</taxon>
        <taxon>Galdieria</taxon>
    </lineage>
</organism>
<dbReference type="Pfam" id="PF13668">
    <property type="entry name" value="Ferritin_2"/>
    <property type="match status" value="1"/>
</dbReference>
<reference evidence="2" key="1">
    <citation type="journal article" date="2022" name="Proc. Natl. Acad. Sci. U.S.A.">
        <title>Life cycle and functional genomics of the unicellular red alga Galdieria for elucidating algal and plant evolution and industrial use.</title>
        <authorList>
            <person name="Hirooka S."/>
            <person name="Itabashi T."/>
            <person name="Ichinose T.M."/>
            <person name="Onuma R."/>
            <person name="Fujiwara T."/>
            <person name="Yamashita S."/>
            <person name="Jong L.W."/>
            <person name="Tomita R."/>
            <person name="Iwane A.H."/>
            <person name="Miyagishima S.Y."/>
        </authorList>
    </citation>
    <scope>NUCLEOTIDE SEQUENCE</scope>
    <source>
        <strain evidence="2">NBRC 102759</strain>
    </source>
</reference>
<name>A0A9C7UTZ9_9RHOD</name>
<accession>A0A9C7UTZ9</accession>
<protein>
    <recommendedName>
        <fullName evidence="4">Ferritin</fullName>
    </recommendedName>
</protein>
<dbReference type="OrthoDB" id="6513at2759"/>
<evidence type="ECO:0000256" key="1">
    <source>
        <dbReference type="SAM" id="SignalP"/>
    </source>
</evidence>
<sequence>MNRYHMLAFVFLCHIAVAISAQSNCVTPVKDIIDIARTAEQLAVTFYSNGYKNAAQLGLVGANLAYIAAALEEEQLHESYWASLGGVSMASTFSFPNGSKTFSDLTTFIETQQEIEGYFDSAYLAAVKELSIQNQSDAAQVAAQVAIIEGEHRVLGRVIGNLVPADNRGFSPVLVSSVSDAVTVIKNSGYLSPTVGNSYSYTKSNVTESGVKYLAPTALPCPTSSL</sequence>
<dbReference type="Proteomes" id="UP001061958">
    <property type="component" value="Unassembled WGS sequence"/>
</dbReference>
<feature type="signal peptide" evidence="1">
    <location>
        <begin position="1"/>
        <end position="21"/>
    </location>
</feature>
<evidence type="ECO:0000313" key="2">
    <source>
        <dbReference type="EMBL" id="GJQ15157.1"/>
    </source>
</evidence>
<gene>
    <name evidence="2" type="ORF">GpartN1_g6948.t1</name>
</gene>
<keyword evidence="3" id="KW-1185">Reference proteome</keyword>
<comment type="caution">
    <text evidence="2">The sequence shown here is derived from an EMBL/GenBank/DDBJ whole genome shotgun (WGS) entry which is preliminary data.</text>
</comment>
<evidence type="ECO:0008006" key="4">
    <source>
        <dbReference type="Google" id="ProtNLM"/>
    </source>
</evidence>
<feature type="chain" id="PRO_5039104608" description="Ferritin" evidence="1">
    <location>
        <begin position="22"/>
        <end position="226"/>
    </location>
</feature>
<proteinExistence type="predicted"/>
<keyword evidence="1" id="KW-0732">Signal</keyword>
<evidence type="ECO:0000313" key="3">
    <source>
        <dbReference type="Proteomes" id="UP001061958"/>
    </source>
</evidence>
<dbReference type="AlphaFoldDB" id="A0A9C7UTZ9"/>
<reference evidence="2" key="2">
    <citation type="submission" date="2022-01" db="EMBL/GenBank/DDBJ databases">
        <authorList>
            <person name="Hirooka S."/>
            <person name="Miyagishima S.Y."/>
        </authorList>
    </citation>
    <scope>NUCLEOTIDE SEQUENCE</scope>
    <source>
        <strain evidence="2">NBRC 102759</strain>
    </source>
</reference>
<dbReference type="EMBL" id="BQMJ01000065">
    <property type="protein sequence ID" value="GJQ15157.1"/>
    <property type="molecule type" value="Genomic_DNA"/>
</dbReference>